<evidence type="ECO:0000259" key="1">
    <source>
        <dbReference type="PROSITE" id="PS51340"/>
    </source>
</evidence>
<dbReference type="PANTHER" id="PTHR30212">
    <property type="entry name" value="PROTEIN YIIM"/>
    <property type="match status" value="1"/>
</dbReference>
<dbReference type="GO" id="GO:0030151">
    <property type="term" value="F:molybdenum ion binding"/>
    <property type="evidence" value="ECO:0007669"/>
    <property type="project" value="InterPro"/>
</dbReference>
<dbReference type="SUPFAM" id="SSF50800">
    <property type="entry name" value="PK beta-barrel domain-like"/>
    <property type="match status" value="1"/>
</dbReference>
<dbReference type="InterPro" id="IPR052353">
    <property type="entry name" value="Benzoxazolinone_Detox_Enz"/>
</dbReference>
<accession>A0A271K981</accession>
<dbReference type="Gene3D" id="2.40.33.20">
    <property type="entry name" value="PK beta-barrel domain-like"/>
    <property type="match status" value="1"/>
</dbReference>
<keyword evidence="3" id="KW-1185">Reference proteome</keyword>
<dbReference type="InterPro" id="IPR011037">
    <property type="entry name" value="Pyrv_Knase-like_insert_dom_sf"/>
</dbReference>
<dbReference type="InterPro" id="IPR005302">
    <property type="entry name" value="MoCF_Sase_C"/>
</dbReference>
<dbReference type="GO" id="GO:0003824">
    <property type="term" value="F:catalytic activity"/>
    <property type="evidence" value="ECO:0007669"/>
    <property type="project" value="InterPro"/>
</dbReference>
<name>A0A271K981_9HYPH</name>
<comment type="caution">
    <text evidence="2">The sequence shown here is derived from an EMBL/GenBank/DDBJ whole genome shotgun (WGS) entry which is preliminary data.</text>
</comment>
<dbReference type="Proteomes" id="UP000215931">
    <property type="component" value="Unassembled WGS sequence"/>
</dbReference>
<dbReference type="AlphaFoldDB" id="A0A271K981"/>
<protein>
    <recommendedName>
        <fullName evidence="1">MOSC domain-containing protein</fullName>
    </recommendedName>
</protein>
<evidence type="ECO:0000313" key="2">
    <source>
        <dbReference type="EMBL" id="PAP92054.1"/>
    </source>
</evidence>
<dbReference type="RefSeq" id="WP_095521379.1">
    <property type="nucleotide sequence ID" value="NZ_NPKH01000037.1"/>
</dbReference>
<dbReference type="GO" id="GO:0030170">
    <property type="term" value="F:pyridoxal phosphate binding"/>
    <property type="evidence" value="ECO:0007669"/>
    <property type="project" value="InterPro"/>
</dbReference>
<feature type="domain" description="MOSC" evidence="1">
    <location>
        <begin position="43"/>
        <end position="178"/>
    </location>
</feature>
<dbReference type="OrthoDB" id="9786134at2"/>
<evidence type="ECO:0000313" key="3">
    <source>
        <dbReference type="Proteomes" id="UP000215931"/>
    </source>
</evidence>
<organism evidence="2 3">
    <name type="scientific">Mesorhizobium wenxiniae</name>
    <dbReference type="NCBI Taxonomy" id="2014805"/>
    <lineage>
        <taxon>Bacteria</taxon>
        <taxon>Pseudomonadati</taxon>
        <taxon>Pseudomonadota</taxon>
        <taxon>Alphaproteobacteria</taxon>
        <taxon>Hyphomicrobiales</taxon>
        <taxon>Phyllobacteriaceae</taxon>
        <taxon>Mesorhizobium</taxon>
    </lineage>
</organism>
<dbReference type="Pfam" id="PF03473">
    <property type="entry name" value="MOSC"/>
    <property type="match status" value="1"/>
</dbReference>
<reference evidence="2 3" key="1">
    <citation type="submission" date="2017-08" db="EMBL/GenBank/DDBJ databases">
        <title>Mesorhizobium wenxinae sp. nov., a novel rhizobial species isolated from root nodules of chickpea (Cicer arietinum L.).</title>
        <authorList>
            <person name="Zhang J."/>
        </authorList>
    </citation>
    <scope>NUCLEOTIDE SEQUENCE [LARGE SCALE GENOMIC DNA]</scope>
    <source>
        <strain evidence="3">WYCCWR 10019</strain>
    </source>
</reference>
<dbReference type="PANTHER" id="PTHR30212:SF2">
    <property type="entry name" value="PROTEIN YIIM"/>
    <property type="match status" value="1"/>
</dbReference>
<dbReference type="PROSITE" id="PS51340">
    <property type="entry name" value="MOSC"/>
    <property type="match status" value="1"/>
</dbReference>
<gene>
    <name evidence="2" type="ORF">CIT31_29135</name>
</gene>
<proteinExistence type="predicted"/>
<sequence>MNHDDKSQAAMSRSPSKITSINIGPRVEVEIFGNVKLTAYEKHPFHHDVRIDEKGIVGDGHYGRVADEALDHAVQLCSMDNYNFWEARLNKNLRIGVFGESITYEGPNEYSVRVGDVLKIGSVKLQVTGPRIPCAKLAHFIGEDISFPREYHQSLRTGIYARVLVPGRIEARSQIEFESTDSALPLIAEIAAALLNRAPDRDWMAALAAEPLLSVMIRTMYTKKLEAISRKGAS</sequence>
<dbReference type="EMBL" id="NPKH01000037">
    <property type="protein sequence ID" value="PAP92054.1"/>
    <property type="molecule type" value="Genomic_DNA"/>
</dbReference>